<evidence type="ECO:0000313" key="1">
    <source>
        <dbReference type="EMBL" id="MDO1450346.1"/>
    </source>
</evidence>
<comment type="caution">
    <text evidence="1">The sequence shown here is derived from an EMBL/GenBank/DDBJ whole genome shotgun (WGS) entry which is preliminary data.</text>
</comment>
<gene>
    <name evidence="1" type="ORF">Q0590_28985</name>
</gene>
<evidence type="ECO:0000313" key="2">
    <source>
        <dbReference type="Proteomes" id="UP001168528"/>
    </source>
</evidence>
<dbReference type="EMBL" id="JAUKPO010000029">
    <property type="protein sequence ID" value="MDO1450346.1"/>
    <property type="molecule type" value="Genomic_DNA"/>
</dbReference>
<dbReference type="Proteomes" id="UP001168528">
    <property type="component" value="Unassembled WGS sequence"/>
</dbReference>
<proteinExistence type="predicted"/>
<keyword evidence="2" id="KW-1185">Reference proteome</keyword>
<accession>A0ABT8RE02</accession>
<name>A0ABT8RE02_9BACT</name>
<sequence length="439" mass="50399">MSLNEPKEQNVSGSTFAKKAIQNGTGDNGYYDIAKGADTVKGNNDTYWQSDSGAFGQYFFGSLHNLGLVETYERSKFIRRSEKGKHLADAYNKSISPHERSLFLSIVKEGKLNSNQAEELTGFSLSKEITGTEEWHFYFTMFLGEDNDFTLSGKPLSLRKQSIKLFLDHLNNPQRQVYMPYYLYHTKGSTEKSLCSEAAYGWYYYELNEFTHYALESILWAMLLKLEAISVPIRVNEYIQETQAEVLDVLRNKYKLDTQTTITVQDSIVLCQRKGYTVDYLYALTEEVSDMDLADINLADIIALNILTLISLFQENEKDLTPLQEYAQDLDLIRTGNAVVALRELVGQNKYLEIATFIEKVYYWIINRHLFVAYEKMGSGEDNVLKLMLEDNHLLWLENIGPALTSPRLSTLRKFMTDLRLINSDGQLTKNGYKILNQE</sequence>
<protein>
    <submittedName>
        <fullName evidence="1">Uncharacterized protein</fullName>
    </submittedName>
</protein>
<organism evidence="1 2">
    <name type="scientific">Rhodocytophaga aerolata</name>
    <dbReference type="NCBI Taxonomy" id="455078"/>
    <lineage>
        <taxon>Bacteria</taxon>
        <taxon>Pseudomonadati</taxon>
        <taxon>Bacteroidota</taxon>
        <taxon>Cytophagia</taxon>
        <taxon>Cytophagales</taxon>
        <taxon>Rhodocytophagaceae</taxon>
        <taxon>Rhodocytophaga</taxon>
    </lineage>
</organism>
<reference evidence="1" key="1">
    <citation type="submission" date="2023-07" db="EMBL/GenBank/DDBJ databases">
        <title>The genome sequence of Rhodocytophaga aerolata KACC 12507.</title>
        <authorList>
            <person name="Zhang X."/>
        </authorList>
    </citation>
    <scope>NUCLEOTIDE SEQUENCE</scope>
    <source>
        <strain evidence="1">KACC 12507</strain>
    </source>
</reference>
<dbReference type="RefSeq" id="WP_302041149.1">
    <property type="nucleotide sequence ID" value="NZ_JAUKPO010000029.1"/>
</dbReference>